<organism evidence="1 2">
    <name type="scientific">Fusarium zealandicum</name>
    <dbReference type="NCBI Taxonomy" id="1053134"/>
    <lineage>
        <taxon>Eukaryota</taxon>
        <taxon>Fungi</taxon>
        <taxon>Dikarya</taxon>
        <taxon>Ascomycota</taxon>
        <taxon>Pezizomycotina</taxon>
        <taxon>Sordariomycetes</taxon>
        <taxon>Hypocreomycetidae</taxon>
        <taxon>Hypocreales</taxon>
        <taxon>Nectriaceae</taxon>
        <taxon>Fusarium</taxon>
        <taxon>Fusarium staphyleae species complex</taxon>
    </lineage>
</organism>
<reference evidence="1" key="2">
    <citation type="submission" date="2020-05" db="EMBL/GenBank/DDBJ databases">
        <authorList>
            <person name="Kim H.-S."/>
            <person name="Proctor R.H."/>
            <person name="Brown D.W."/>
        </authorList>
    </citation>
    <scope>NUCLEOTIDE SEQUENCE</scope>
    <source>
        <strain evidence="1">NRRL 22465</strain>
    </source>
</reference>
<protein>
    <submittedName>
        <fullName evidence="1">Uncharacterized protein</fullName>
    </submittedName>
</protein>
<keyword evidence="2" id="KW-1185">Reference proteome</keyword>
<gene>
    <name evidence="1" type="ORF">FZEAL_1073</name>
</gene>
<dbReference type="EMBL" id="JABEYC010000062">
    <property type="protein sequence ID" value="KAF4983538.1"/>
    <property type="molecule type" value="Genomic_DNA"/>
</dbReference>
<dbReference type="Proteomes" id="UP000635477">
    <property type="component" value="Unassembled WGS sequence"/>
</dbReference>
<name>A0A8H4UTH4_9HYPO</name>
<dbReference type="AlphaFoldDB" id="A0A8H4UTH4"/>
<reference evidence="1" key="1">
    <citation type="journal article" date="2020" name="BMC Genomics">
        <title>Correction to: Identification and distribution of gene clusters required for synthesis of sphingolipid metabolism inhibitors in diverse species of the filamentous fungus Fusarium.</title>
        <authorList>
            <person name="Kim H.S."/>
            <person name="Lohmar J.M."/>
            <person name="Busman M."/>
            <person name="Brown D.W."/>
            <person name="Naumann T.A."/>
            <person name="Divon H.H."/>
            <person name="Lysoe E."/>
            <person name="Uhlig S."/>
            <person name="Proctor R.H."/>
        </authorList>
    </citation>
    <scope>NUCLEOTIDE SEQUENCE</scope>
    <source>
        <strain evidence="1">NRRL 22465</strain>
    </source>
</reference>
<proteinExistence type="predicted"/>
<dbReference type="OrthoDB" id="5304511at2759"/>
<comment type="caution">
    <text evidence="1">The sequence shown here is derived from an EMBL/GenBank/DDBJ whole genome shotgun (WGS) entry which is preliminary data.</text>
</comment>
<evidence type="ECO:0000313" key="1">
    <source>
        <dbReference type="EMBL" id="KAF4983538.1"/>
    </source>
</evidence>
<sequence length="466" mass="52863">MSLDHLAPELLFLILQQADSPLDLYHLISASPACFRTFSKSPLLFLSFTINNAFPGDNIRHALANIQAPSVDAPVDAFVDTFVDDETFQFLCRYFDPVIPEAPFDLPTEMTDLLKLFRLHNRLDYLINGFVERTMRELGQSKPSSKGLVLPVSRSERTRLQRGFLHFGLYCRIFPGHETDPSGPDSVDTFPPNYPTHRQFSQFLSMLTPWEIEEMCCVEQYFSSLTGGFIDELEEELINAVKAAPGVVLPSSAGERSVQERSNQAGLLAFKDLDQTDLLLFSSAGRHASPEYISYMVSTGLDFMYDLIKTNKHKRTELIRSHHPVTRSFLSQALGYASRQAYRHGRDSSAARSEAVDDDDPLRSNLGYRLFRKTPNEGDYPTIDNSGNKYSPLRQLGYVFWDAGRIQSPEVSEKLSAAKNMTLAEIRERFDRRTRESAEYRLRGTQLPPEQMERLEREFGSTLLGG</sequence>
<evidence type="ECO:0000313" key="2">
    <source>
        <dbReference type="Proteomes" id="UP000635477"/>
    </source>
</evidence>
<accession>A0A8H4UTH4</accession>